<dbReference type="Proteomes" id="UP000054538">
    <property type="component" value="Unassembled WGS sequence"/>
</dbReference>
<dbReference type="AlphaFoldDB" id="A0A0D0DQZ7"/>
<dbReference type="OrthoDB" id="2678497at2759"/>
<name>A0A0D0DQZ7_9AGAM</name>
<evidence type="ECO:0000313" key="2">
    <source>
        <dbReference type="Proteomes" id="UP000054538"/>
    </source>
</evidence>
<accession>A0A0D0DQZ7</accession>
<organism evidence="1 2">
    <name type="scientific">Paxillus rubicundulus Ve08.2h10</name>
    <dbReference type="NCBI Taxonomy" id="930991"/>
    <lineage>
        <taxon>Eukaryota</taxon>
        <taxon>Fungi</taxon>
        <taxon>Dikarya</taxon>
        <taxon>Basidiomycota</taxon>
        <taxon>Agaricomycotina</taxon>
        <taxon>Agaricomycetes</taxon>
        <taxon>Agaricomycetidae</taxon>
        <taxon>Boletales</taxon>
        <taxon>Paxilineae</taxon>
        <taxon>Paxillaceae</taxon>
        <taxon>Paxillus</taxon>
    </lineage>
</organism>
<sequence length="230" mass="25247">CKWASGKLFPWKSLPAKPAKSGVRGINYPAEVSFPGEERNPHPKGGSKGISDLTLAECSMFVAVLRDTSKGVPVRTRPDPLTELMASWVPVIKGTAPEHDSPHPCAKRMFCNLKTDHQGLPLKYNPAATHIKKRTAHMPLQNVETIYIPNSDNIVEVVENKSKTCCVAPSVHESDGIEEVPRPSKKHISKRPEVVITRSAKLLKKVTTTFADDDLSSLSGSEYQPEEDTS</sequence>
<reference evidence="1 2" key="1">
    <citation type="submission" date="2014-04" db="EMBL/GenBank/DDBJ databases">
        <authorList>
            <consortium name="DOE Joint Genome Institute"/>
            <person name="Kuo A."/>
            <person name="Kohler A."/>
            <person name="Jargeat P."/>
            <person name="Nagy L.G."/>
            <person name="Floudas D."/>
            <person name="Copeland A."/>
            <person name="Barry K.W."/>
            <person name="Cichocki N."/>
            <person name="Veneault-Fourrey C."/>
            <person name="LaButti K."/>
            <person name="Lindquist E.A."/>
            <person name="Lipzen A."/>
            <person name="Lundell T."/>
            <person name="Morin E."/>
            <person name="Murat C."/>
            <person name="Sun H."/>
            <person name="Tunlid A."/>
            <person name="Henrissat B."/>
            <person name="Grigoriev I.V."/>
            <person name="Hibbett D.S."/>
            <person name="Martin F."/>
            <person name="Nordberg H.P."/>
            <person name="Cantor M.N."/>
            <person name="Hua S.X."/>
        </authorList>
    </citation>
    <scope>NUCLEOTIDE SEQUENCE [LARGE SCALE GENOMIC DNA]</scope>
    <source>
        <strain evidence="1 2">Ve08.2h10</strain>
    </source>
</reference>
<feature type="non-terminal residue" evidence="1">
    <location>
        <position position="1"/>
    </location>
</feature>
<feature type="non-terminal residue" evidence="1">
    <location>
        <position position="230"/>
    </location>
</feature>
<evidence type="ECO:0000313" key="1">
    <source>
        <dbReference type="EMBL" id="KIK81910.1"/>
    </source>
</evidence>
<reference evidence="2" key="2">
    <citation type="submission" date="2015-01" db="EMBL/GenBank/DDBJ databases">
        <title>Evolutionary Origins and Diversification of the Mycorrhizal Mutualists.</title>
        <authorList>
            <consortium name="DOE Joint Genome Institute"/>
            <consortium name="Mycorrhizal Genomics Consortium"/>
            <person name="Kohler A."/>
            <person name="Kuo A."/>
            <person name="Nagy L.G."/>
            <person name="Floudas D."/>
            <person name="Copeland A."/>
            <person name="Barry K.W."/>
            <person name="Cichocki N."/>
            <person name="Veneault-Fourrey C."/>
            <person name="LaButti K."/>
            <person name="Lindquist E.A."/>
            <person name="Lipzen A."/>
            <person name="Lundell T."/>
            <person name="Morin E."/>
            <person name="Murat C."/>
            <person name="Riley R."/>
            <person name="Ohm R."/>
            <person name="Sun H."/>
            <person name="Tunlid A."/>
            <person name="Henrissat B."/>
            <person name="Grigoriev I.V."/>
            <person name="Hibbett D.S."/>
            <person name="Martin F."/>
        </authorList>
    </citation>
    <scope>NUCLEOTIDE SEQUENCE [LARGE SCALE GENOMIC DNA]</scope>
    <source>
        <strain evidence="2">Ve08.2h10</strain>
    </source>
</reference>
<keyword evidence="2" id="KW-1185">Reference proteome</keyword>
<dbReference type="InParanoid" id="A0A0D0DQZ7"/>
<dbReference type="HOGENOM" id="CLU_1031032_0_0_1"/>
<dbReference type="EMBL" id="KN825709">
    <property type="protein sequence ID" value="KIK81910.1"/>
    <property type="molecule type" value="Genomic_DNA"/>
</dbReference>
<protein>
    <submittedName>
        <fullName evidence="1">Uncharacterized protein</fullName>
    </submittedName>
</protein>
<gene>
    <name evidence="1" type="ORF">PAXRUDRAFT_40111</name>
</gene>
<proteinExistence type="predicted"/>